<proteinExistence type="predicted"/>
<evidence type="ECO:0000313" key="1">
    <source>
        <dbReference type="EMBL" id="AKK24832.1"/>
    </source>
</evidence>
<geneLocation type="plasmid" evidence="1 2">
    <name>pPO70-1</name>
</geneLocation>
<gene>
    <name evidence="1" type="ORF">MB84_29080</name>
</gene>
<sequence length="168" mass="17639">MRPKGSHSGEAIIEAAELPAIAIGLFVVGHADTCMPLAVKAQVVTSDARRRFQRTPRGVAASHREAVAGGGRVAAVVLHEALAVIGRHPGVVIDRHRGSCKGVVMAQTARHARCRASWGESSSPVNNFKSMGGFIAALTGTRYHSISLDITRYHSSARGVADGQRGVA</sequence>
<name>A0A0G3ICB1_9BURK</name>
<organism evidence="1 2">
    <name type="scientific">Pandoraea oxalativorans</name>
    <dbReference type="NCBI Taxonomy" id="573737"/>
    <lineage>
        <taxon>Bacteria</taxon>
        <taxon>Pseudomonadati</taxon>
        <taxon>Pseudomonadota</taxon>
        <taxon>Betaproteobacteria</taxon>
        <taxon>Burkholderiales</taxon>
        <taxon>Burkholderiaceae</taxon>
        <taxon>Pandoraea</taxon>
    </lineage>
</organism>
<dbReference type="EMBL" id="CP011518">
    <property type="protein sequence ID" value="AKK24832.1"/>
    <property type="molecule type" value="Genomic_DNA"/>
</dbReference>
<dbReference type="AlphaFoldDB" id="A0A0G3ICB1"/>
<evidence type="ECO:0000313" key="2">
    <source>
        <dbReference type="Proteomes" id="UP000035050"/>
    </source>
</evidence>
<dbReference type="Proteomes" id="UP000035050">
    <property type="component" value="Plasmid pPO70-1"/>
</dbReference>
<keyword evidence="1" id="KW-0614">Plasmid</keyword>
<reference evidence="1" key="1">
    <citation type="submission" date="2016-06" db="EMBL/GenBank/DDBJ databases">
        <title>Pandoraea oxalativorans DSM 23570 Genome Sequencing.</title>
        <authorList>
            <person name="Ee R."/>
            <person name="Lim Y.-L."/>
            <person name="Yong D."/>
            <person name="Yin W.-F."/>
            <person name="Chan K.-G."/>
        </authorList>
    </citation>
    <scope>NUCLEOTIDE SEQUENCE</scope>
    <source>
        <strain evidence="1">DSM 23570</strain>
        <plasmid evidence="1">pPO70-1</plasmid>
    </source>
</reference>
<keyword evidence="2" id="KW-1185">Reference proteome</keyword>
<protein>
    <submittedName>
        <fullName evidence="1">Uncharacterized protein</fullName>
    </submittedName>
</protein>
<accession>A0A0G3ICB1</accession>
<dbReference type="KEGG" id="pox:MB84_29080"/>
<dbReference type="PATRIC" id="fig|573737.6.peg.5799"/>